<evidence type="ECO:0000256" key="3">
    <source>
        <dbReference type="ARBA" id="ARBA00022722"/>
    </source>
</evidence>
<accession>A0A7K5Q7A2</accession>
<evidence type="ECO:0000256" key="1">
    <source>
        <dbReference type="ARBA" id="ARBA00022679"/>
    </source>
</evidence>
<keyword evidence="5" id="KW-0378">Hydrolase</keyword>
<dbReference type="GO" id="GO:0016787">
    <property type="term" value="F:hydrolase activity"/>
    <property type="evidence" value="ECO:0007669"/>
    <property type="project" value="UniProtKB-KW"/>
</dbReference>
<reference evidence="8 9" key="1">
    <citation type="submission" date="2019-09" db="EMBL/GenBank/DDBJ databases">
        <title>Bird 10,000 Genomes (B10K) Project - Family phase.</title>
        <authorList>
            <person name="Zhang G."/>
        </authorList>
    </citation>
    <scope>NUCLEOTIDE SEQUENCE [LARGE SCALE GENOMIC DNA]</scope>
    <source>
        <strain evidence="8">B10K-DU-002-60</strain>
        <tissue evidence="8">Muscle</tissue>
    </source>
</reference>
<dbReference type="GO" id="GO:0004519">
    <property type="term" value="F:endonuclease activity"/>
    <property type="evidence" value="ECO:0007669"/>
    <property type="project" value="UniProtKB-KW"/>
</dbReference>
<feature type="domain" description="Reverse transcriptase thumb" evidence="7">
    <location>
        <begin position="14"/>
        <end position="63"/>
    </location>
</feature>
<dbReference type="PANTHER" id="PTHR41694">
    <property type="entry name" value="ENDOGENOUS RETROVIRUS GROUP K MEMBER POL PROTEIN"/>
    <property type="match status" value="1"/>
</dbReference>
<organism evidence="8 9">
    <name type="scientific">Erythrocercus mccallii</name>
    <dbReference type="NCBI Taxonomy" id="107208"/>
    <lineage>
        <taxon>Eukaryota</taxon>
        <taxon>Metazoa</taxon>
        <taxon>Chordata</taxon>
        <taxon>Craniata</taxon>
        <taxon>Vertebrata</taxon>
        <taxon>Euteleostomi</taxon>
        <taxon>Archelosauria</taxon>
        <taxon>Archosauria</taxon>
        <taxon>Dinosauria</taxon>
        <taxon>Saurischia</taxon>
        <taxon>Theropoda</taxon>
        <taxon>Coelurosauria</taxon>
        <taxon>Aves</taxon>
        <taxon>Neognathae</taxon>
        <taxon>Neoaves</taxon>
        <taxon>Telluraves</taxon>
        <taxon>Australaves</taxon>
        <taxon>Passeriformes</taxon>
        <taxon>Corvoidea</taxon>
        <taxon>Dicruridae</taxon>
        <taxon>Erythrocercus</taxon>
    </lineage>
</organism>
<evidence type="ECO:0000256" key="6">
    <source>
        <dbReference type="ARBA" id="ARBA00022918"/>
    </source>
</evidence>
<dbReference type="AlphaFoldDB" id="A0A7K5Q7A2"/>
<dbReference type="SUPFAM" id="SSF56672">
    <property type="entry name" value="DNA/RNA polymerases"/>
    <property type="match status" value="1"/>
</dbReference>
<proteinExistence type="predicted"/>
<keyword evidence="2" id="KW-0548">Nucleotidyltransferase</keyword>
<dbReference type="InterPro" id="IPR043502">
    <property type="entry name" value="DNA/RNA_pol_sf"/>
</dbReference>
<dbReference type="GO" id="GO:0003964">
    <property type="term" value="F:RNA-directed DNA polymerase activity"/>
    <property type="evidence" value="ECO:0007669"/>
    <property type="project" value="UniProtKB-KW"/>
</dbReference>
<keyword evidence="6" id="KW-0695">RNA-directed DNA polymerase</keyword>
<dbReference type="InterPro" id="IPR010661">
    <property type="entry name" value="RVT_thumb"/>
</dbReference>
<evidence type="ECO:0000256" key="4">
    <source>
        <dbReference type="ARBA" id="ARBA00022759"/>
    </source>
</evidence>
<evidence type="ECO:0000313" key="8">
    <source>
        <dbReference type="EMBL" id="NWT63296.1"/>
    </source>
</evidence>
<dbReference type="GO" id="GO:0035613">
    <property type="term" value="F:RNA stem-loop binding"/>
    <property type="evidence" value="ECO:0007669"/>
    <property type="project" value="TreeGrafter"/>
</dbReference>
<dbReference type="EMBL" id="VZRG01007402">
    <property type="protein sequence ID" value="NWT63296.1"/>
    <property type="molecule type" value="Genomic_DNA"/>
</dbReference>
<evidence type="ECO:0000256" key="5">
    <source>
        <dbReference type="ARBA" id="ARBA00022801"/>
    </source>
</evidence>
<keyword evidence="9" id="KW-1185">Reference proteome</keyword>
<keyword evidence="1" id="KW-0808">Transferase</keyword>
<dbReference type="PANTHER" id="PTHR41694:SF3">
    <property type="entry name" value="RNA-DIRECTED DNA POLYMERASE-RELATED"/>
    <property type="match status" value="1"/>
</dbReference>
<dbReference type="Gene3D" id="3.30.70.270">
    <property type="match status" value="1"/>
</dbReference>
<dbReference type="Proteomes" id="UP000532437">
    <property type="component" value="Unassembled WGS sequence"/>
</dbReference>
<sequence>RKYSTEPVSTPCKCQQLLGEINWVRSGLGITNYKLAPLFNLLRGDRDIKSPRTLTLEAQKALEKITEAFQKKPSTWLC</sequence>
<name>A0A7K5Q7A2_9CORV</name>
<dbReference type="InterPro" id="IPR043128">
    <property type="entry name" value="Rev_trsase/Diguanyl_cyclase"/>
</dbReference>
<keyword evidence="3" id="KW-0540">Nuclease</keyword>
<evidence type="ECO:0000313" key="9">
    <source>
        <dbReference type="Proteomes" id="UP000532437"/>
    </source>
</evidence>
<evidence type="ECO:0000259" key="7">
    <source>
        <dbReference type="Pfam" id="PF06817"/>
    </source>
</evidence>
<gene>
    <name evidence="8" type="primary">Ervk25_3</name>
    <name evidence="8" type="ORF">ERYMCC_R15876</name>
</gene>
<comment type="caution">
    <text evidence="8">The sequence shown here is derived from an EMBL/GenBank/DDBJ whole genome shotgun (WGS) entry which is preliminary data.</text>
</comment>
<dbReference type="Pfam" id="PF06817">
    <property type="entry name" value="RVT_thumb"/>
    <property type="match status" value="1"/>
</dbReference>
<evidence type="ECO:0000256" key="2">
    <source>
        <dbReference type="ARBA" id="ARBA00022695"/>
    </source>
</evidence>
<protein>
    <submittedName>
        <fullName evidence="8">POK25 protein</fullName>
    </submittedName>
</protein>
<keyword evidence="4" id="KW-0255">Endonuclease</keyword>
<feature type="non-terminal residue" evidence="8">
    <location>
        <position position="78"/>
    </location>
</feature>
<feature type="non-terminal residue" evidence="8">
    <location>
        <position position="1"/>
    </location>
</feature>